<dbReference type="Pfam" id="PF07963">
    <property type="entry name" value="N_methyl"/>
    <property type="match status" value="1"/>
</dbReference>
<dbReference type="AlphaFoldDB" id="A0A6N7Q3D6"/>
<comment type="subcellular location">
    <subcellularLocation>
        <location evidence="1">Membrane</location>
        <topology evidence="1">Single-pass membrane protein</topology>
    </subcellularLocation>
</comment>
<evidence type="ECO:0000313" key="10">
    <source>
        <dbReference type="Proteomes" id="UP000439314"/>
    </source>
</evidence>
<dbReference type="InterPro" id="IPR002416">
    <property type="entry name" value="T2SS_protein-GspH"/>
</dbReference>
<dbReference type="GO" id="GO:0016020">
    <property type="term" value="C:membrane"/>
    <property type="evidence" value="ECO:0007669"/>
    <property type="project" value="UniProtKB-SubCell"/>
</dbReference>
<evidence type="ECO:0000256" key="6">
    <source>
        <dbReference type="SAM" id="Phobius"/>
    </source>
</evidence>
<dbReference type="PANTHER" id="PTHR30093:SF47">
    <property type="entry name" value="TYPE IV PILUS NON-CORE MINOR PILIN PILE"/>
    <property type="match status" value="1"/>
</dbReference>
<keyword evidence="9" id="KW-1185">Reference proteome</keyword>
<dbReference type="GO" id="GO:0015627">
    <property type="term" value="C:type II protein secretion system complex"/>
    <property type="evidence" value="ECO:0007669"/>
    <property type="project" value="InterPro"/>
</dbReference>
<dbReference type="SUPFAM" id="SSF54523">
    <property type="entry name" value="Pili subunits"/>
    <property type="match status" value="1"/>
</dbReference>
<dbReference type="PRINTS" id="PR00885">
    <property type="entry name" value="BCTERIALGSPH"/>
</dbReference>
<dbReference type="Proteomes" id="UP000437931">
    <property type="component" value="Unassembled WGS sequence"/>
</dbReference>
<dbReference type="EMBL" id="WJPM01000001">
    <property type="protein sequence ID" value="MRH73456.1"/>
    <property type="molecule type" value="Genomic_DNA"/>
</dbReference>
<proteinExistence type="predicted"/>
<dbReference type="PROSITE" id="PS00409">
    <property type="entry name" value="PROKAR_NTER_METHYL"/>
    <property type="match status" value="1"/>
</dbReference>
<name>A0A6N7Q3D6_9XANT</name>
<gene>
    <name evidence="7" type="ORF">GIY21_00420</name>
    <name evidence="8" type="ORF">GIY22_02350</name>
</gene>
<organism evidence="7 10">
    <name type="scientific">Xanthomonas sontii</name>
    <dbReference type="NCBI Taxonomy" id="2650745"/>
    <lineage>
        <taxon>Bacteria</taxon>
        <taxon>Pseudomonadati</taxon>
        <taxon>Pseudomonadota</taxon>
        <taxon>Gammaproteobacteria</taxon>
        <taxon>Lysobacterales</taxon>
        <taxon>Lysobacteraceae</taxon>
        <taxon>Xanthomonas</taxon>
    </lineage>
</organism>
<evidence type="ECO:0000313" key="7">
    <source>
        <dbReference type="EMBL" id="MRG98753.1"/>
    </source>
</evidence>
<dbReference type="Proteomes" id="UP000439314">
    <property type="component" value="Unassembled WGS sequence"/>
</dbReference>
<dbReference type="Gene3D" id="3.30.700.10">
    <property type="entry name" value="Glycoprotein, Type 4 Pilin"/>
    <property type="match status" value="1"/>
</dbReference>
<dbReference type="EMBL" id="WJPN01000001">
    <property type="protein sequence ID" value="MRG98753.1"/>
    <property type="molecule type" value="Genomic_DNA"/>
</dbReference>
<dbReference type="PANTHER" id="PTHR30093">
    <property type="entry name" value="GENERAL SECRETION PATHWAY PROTEIN G"/>
    <property type="match status" value="1"/>
</dbReference>
<evidence type="ECO:0000256" key="2">
    <source>
        <dbReference type="ARBA" id="ARBA00022481"/>
    </source>
</evidence>
<evidence type="ECO:0000313" key="8">
    <source>
        <dbReference type="EMBL" id="MRH73456.1"/>
    </source>
</evidence>
<dbReference type="GO" id="GO:0043683">
    <property type="term" value="P:type IV pilus assembly"/>
    <property type="evidence" value="ECO:0007669"/>
    <property type="project" value="InterPro"/>
</dbReference>
<evidence type="ECO:0000256" key="1">
    <source>
        <dbReference type="ARBA" id="ARBA00004167"/>
    </source>
</evidence>
<keyword evidence="4 6" id="KW-1133">Transmembrane helix</keyword>
<sequence>MRLSSFPSRRQRGFTLIELMIVVAIVGVLAAIAFASYQSHVIKARRSAASVCLQQGVQLIERYYTTNMSYANVPLPTCPSDAVQFYDLSFSVAPTANAFKLTATPRTGSPQAKDTQCGALSIDQKGTRTTSTGAGEGTCW</sequence>
<dbReference type="NCBIfam" id="TIGR02532">
    <property type="entry name" value="IV_pilin_GFxxxE"/>
    <property type="match status" value="1"/>
</dbReference>
<evidence type="ECO:0000313" key="9">
    <source>
        <dbReference type="Proteomes" id="UP000437931"/>
    </source>
</evidence>
<reference evidence="9 10" key="1">
    <citation type="submission" date="2019-11" db="EMBL/GenBank/DDBJ databases">
        <title>First report of rice panicle blight caused by Xanthomonas sp. in Iran.</title>
        <authorList>
            <person name="Mirghasempour S.A."/>
            <person name="Huang S."/>
            <person name="Brady C.L."/>
            <person name="Studholme D.J."/>
        </authorList>
    </citation>
    <scope>NUCLEOTIDE SEQUENCE [LARGE SCALE GENOMIC DNA]</scope>
    <source>
        <strain evidence="7 10">ASD011</strain>
        <strain evidence="9">SAM114</strain>
    </source>
</reference>
<evidence type="ECO:0000256" key="5">
    <source>
        <dbReference type="ARBA" id="ARBA00023136"/>
    </source>
</evidence>
<accession>A0A6N7Q3D6</accession>
<dbReference type="InterPro" id="IPR012902">
    <property type="entry name" value="N_methyl_site"/>
</dbReference>
<comment type="caution">
    <text evidence="7">The sequence shown here is derived from an EMBL/GenBank/DDBJ whole genome shotgun (WGS) entry which is preliminary data.</text>
</comment>
<dbReference type="InterPro" id="IPR031982">
    <property type="entry name" value="PilE-like"/>
</dbReference>
<dbReference type="InterPro" id="IPR045584">
    <property type="entry name" value="Pilin-like"/>
</dbReference>
<dbReference type="RefSeq" id="WP_153750287.1">
    <property type="nucleotide sequence ID" value="NZ_WJPM01000001.1"/>
</dbReference>
<keyword evidence="5 6" id="KW-0472">Membrane</keyword>
<dbReference type="Pfam" id="PF16732">
    <property type="entry name" value="ComP_DUS"/>
    <property type="match status" value="1"/>
</dbReference>
<dbReference type="GO" id="GO:0015628">
    <property type="term" value="P:protein secretion by the type II secretion system"/>
    <property type="evidence" value="ECO:0007669"/>
    <property type="project" value="InterPro"/>
</dbReference>
<keyword evidence="2" id="KW-0488">Methylation</keyword>
<reference evidence="8" key="2">
    <citation type="journal article" date="2020" name="Plant Dis.">
        <title>A Grain Rot of Rice in Iran Caused by a Xanthomonas Strain Closely Related to X. sacchari.</title>
        <authorList>
            <person name="Mirghasempour S.A."/>
            <person name="Huang S."/>
            <person name="Studholme D.J."/>
            <person name="Brady C.L."/>
        </authorList>
    </citation>
    <scope>NUCLEOTIDE SEQUENCE</scope>
    <source>
        <strain evidence="8">SAM114</strain>
    </source>
</reference>
<keyword evidence="3 6" id="KW-0812">Transmembrane</keyword>
<protein>
    <submittedName>
        <fullName evidence="7">Prepilin-type N-terminal cleavage/methylation domain-containing protein</fullName>
    </submittedName>
</protein>
<feature type="transmembrane region" description="Helical" evidence="6">
    <location>
        <begin position="12"/>
        <end position="37"/>
    </location>
</feature>
<evidence type="ECO:0000256" key="3">
    <source>
        <dbReference type="ARBA" id="ARBA00022692"/>
    </source>
</evidence>
<evidence type="ECO:0000256" key="4">
    <source>
        <dbReference type="ARBA" id="ARBA00022989"/>
    </source>
</evidence>